<evidence type="ECO:0000256" key="8">
    <source>
        <dbReference type="PROSITE-ProRule" id="PRU00782"/>
    </source>
</evidence>
<sequence>MADASKRRSILPGASSRSVRPSTGAPASPSAAAADVFTGGRKKKPETSAADAAAAAEFAEKKWVWIPDKDAGYLPAWVIREEDDGETSVCNLSDGQLRKVPTFELNKMNPPKFEKVEDIADLTFLNEASVVHNLRQRYNSGLIYTYSGLFLVAVNPYHALPIYTDTIVAAYNGKRREENAPHVFALADGAIRSMLDAKENQSLLITGESGAGKTENTKKVIQYLAAIAADAAQPAAATATAAFTAHQRDASAATGLVRTGSSRQVLDHLNGIEAIGAKRLGLLERQILQANPILEAFGNAQTIRNNNSSRFGKFVRIEFTSLGAIAGANIDWYLLEKSRVTNRSPKERSFHIFYQLLRGADADLRSRLLLSNSPDDYGYLRGTRKDVEGVDDHEEWKALNEAFKVVGFSDEERLNMLRIVAAILHIGNIQVADDRSEQARITNAAAVEKVCHVLGLPEQELNKALLRPRVKAGREWVTQSRTKKQVIDEMAALCKTMYEKTFASLVERVNRALDRPTSKSTFIGVLDIAGFEIFEVNSFEQLCINYTNERLQQFFNHHMFVLEQEEYARESIEWDFVNFGLDLQPTINLIESSNPIGILSCLDEECIMPKATDLTFTEKLNRIWGTNKDGAANDSVSAALSLEAGVAHGSTKFLSARFAQGFTVKHYAGNVEYRTEGWLDKNKDPLNDNLTRVMSESTDRFVAGLFAEYAADDEAPVSGNNGAGPSPPKRRIKRGAFRTVAQRHKEQLSSLMSQLSSTQPHFVRCIVPNPNKKPGVMDVPLVLEQLRCNGVLEGIRIARLGYPNRLLFSEFRNRYEVLTPGIIPQGYMDGRKASQRMVEALQLEPSSFKIGTSKIFFKAGILALLEERRDSHLYDIFSRFQAACRMFTARRQMKKILNRAAAVRTIQRNARLYVELREWPWWQLYTKVRPLLTATRHDEELKRKQNELALLKERADRDLKEKEALETLRHSLETDKKKVETELESERALSLDKDVLLARSKERELALEEELAALQADVDLLDSQLERMMAQQKESETGRTELKAALDAAQERLMTLQNAQNEWSVRESSLTADMDKHTGELQRLTNERGAIESERKMLERKLVEREQDLDRLQTRLTASLTEAESKLAAEVKARAEERERLSKLEAQSLESARAEAAALTTAEKSQRVAEEELRQLRDLNSTSERSLAELQRAKEAIDKQLQHTLTKQQGLEDAVLELERSNTHLKSTADQLAVELSAETKRRELAESKTKSHIQAHDILQQHMTVRDKELAKLREELKQANAEMKRLQSMQSKTIVEHVHVLEEAKRYTDRQLAEAQAKLQELAQYTRTLEKSKARLISDNEDLNRQIGQLQQTNHRLPVKNGGGVDETTVKRMEVQVKDLTAQLREAKRERDEALSASRRKDLQLDDTLSRSSRGYESRIIDLEREVRNAHAARSNAFANLEDLVAYSDPNLDDGSFRRRLLNELRAGNAAMEAEFVAKQDMLRSHKASNANGGMGMGSPSAARYIGTTPKVGGATTATGVPAKYR</sequence>
<dbReference type="Pfam" id="PF02736">
    <property type="entry name" value="Myosin_N"/>
    <property type="match status" value="1"/>
</dbReference>
<keyword evidence="16" id="KW-1185">Reference proteome</keyword>
<dbReference type="PANTHER" id="PTHR13140:SF857">
    <property type="entry name" value="MYOSIN-11"/>
    <property type="match status" value="1"/>
</dbReference>
<gene>
    <name evidence="14" type="ORF">A4X03_0g1097</name>
    <name evidence="13" type="ORF">JKIAZH3_G1179</name>
</gene>
<dbReference type="PROSITE" id="PS51456">
    <property type="entry name" value="MYOSIN_MOTOR"/>
    <property type="match status" value="1"/>
</dbReference>
<dbReference type="GO" id="GO:0005737">
    <property type="term" value="C:cytoplasm"/>
    <property type="evidence" value="ECO:0007669"/>
    <property type="project" value="UniProtKB-ARBA"/>
</dbReference>
<evidence type="ECO:0000313" key="16">
    <source>
        <dbReference type="Proteomes" id="UP000836402"/>
    </source>
</evidence>
<dbReference type="PROSITE" id="PS50096">
    <property type="entry name" value="IQ"/>
    <property type="match status" value="1"/>
</dbReference>
<evidence type="ECO:0000256" key="5">
    <source>
        <dbReference type="ARBA" id="ARBA00023123"/>
    </source>
</evidence>
<evidence type="ECO:0008006" key="17">
    <source>
        <dbReference type="Google" id="ProtNLM"/>
    </source>
</evidence>
<dbReference type="GO" id="GO:0005524">
    <property type="term" value="F:ATP binding"/>
    <property type="evidence" value="ECO:0007669"/>
    <property type="project" value="UniProtKB-UniRule"/>
</dbReference>
<feature type="domain" description="Myosin motor" evidence="11">
    <location>
        <begin position="114"/>
        <end position="870"/>
    </location>
</feature>
<dbReference type="InterPro" id="IPR036961">
    <property type="entry name" value="Kinesin_motor_dom_sf"/>
</dbReference>
<evidence type="ECO:0000256" key="2">
    <source>
        <dbReference type="ARBA" id="ARBA00022741"/>
    </source>
</evidence>
<feature type="region of interest" description="Disordered" evidence="10">
    <location>
        <begin position="1"/>
        <end position="48"/>
    </location>
</feature>
<feature type="domain" description="Myosin N-terminal SH3-like" evidence="12">
    <location>
        <begin position="59"/>
        <end position="110"/>
    </location>
</feature>
<dbReference type="Pfam" id="PF00063">
    <property type="entry name" value="Myosin_head"/>
    <property type="match status" value="1"/>
</dbReference>
<feature type="coiled-coil region" evidence="9">
    <location>
        <begin position="1264"/>
        <end position="1399"/>
    </location>
</feature>
<comment type="caution">
    <text evidence="14">The sequence shown here is derived from an EMBL/GenBank/DDBJ whole genome shotgun (WGS) entry which is preliminary data.</text>
</comment>
<feature type="coiled-coil region" evidence="9">
    <location>
        <begin position="934"/>
        <end position="1207"/>
    </location>
</feature>
<dbReference type="EMBL" id="LWDD02000081">
    <property type="protein sequence ID" value="KAE8264231.1"/>
    <property type="molecule type" value="Genomic_DNA"/>
</dbReference>
<dbReference type="InterPro" id="IPR001609">
    <property type="entry name" value="Myosin_head_motor_dom-like"/>
</dbReference>
<feature type="compositionally biased region" description="Low complexity" evidence="10">
    <location>
        <begin position="25"/>
        <end position="34"/>
    </location>
</feature>
<dbReference type="PRINTS" id="PR00193">
    <property type="entry name" value="MYOSINHEAVY"/>
</dbReference>
<dbReference type="Proteomes" id="UP000077671">
    <property type="component" value="Unassembled WGS sequence"/>
</dbReference>
<feature type="region of interest" description="Actin-binding" evidence="8">
    <location>
        <begin position="748"/>
        <end position="770"/>
    </location>
</feature>
<evidence type="ECO:0000259" key="12">
    <source>
        <dbReference type="PROSITE" id="PS51844"/>
    </source>
</evidence>
<dbReference type="GO" id="GO:0007015">
    <property type="term" value="P:actin filament organization"/>
    <property type="evidence" value="ECO:0007669"/>
    <property type="project" value="TreeGrafter"/>
</dbReference>
<evidence type="ECO:0000256" key="6">
    <source>
        <dbReference type="ARBA" id="ARBA00023175"/>
    </source>
</evidence>
<dbReference type="GO" id="GO:0016020">
    <property type="term" value="C:membrane"/>
    <property type="evidence" value="ECO:0007669"/>
    <property type="project" value="TreeGrafter"/>
</dbReference>
<evidence type="ECO:0000256" key="4">
    <source>
        <dbReference type="ARBA" id="ARBA00023054"/>
    </source>
</evidence>
<dbReference type="Gene3D" id="1.10.10.820">
    <property type="match status" value="1"/>
</dbReference>
<keyword evidence="5 8" id="KW-0518">Myosin</keyword>
<dbReference type="PROSITE" id="PS51844">
    <property type="entry name" value="SH3_LIKE"/>
    <property type="match status" value="1"/>
</dbReference>
<accession>A0A177VHC1</accession>
<dbReference type="Gene3D" id="4.10.270.10">
    <property type="entry name" value="Myosin, subunit A"/>
    <property type="match status" value="1"/>
</dbReference>
<dbReference type="EMBL" id="CAJHJG010001546">
    <property type="protein sequence ID" value="CAD6913212.1"/>
    <property type="molecule type" value="Genomic_DNA"/>
</dbReference>
<dbReference type="SMART" id="SM00242">
    <property type="entry name" value="MYSc"/>
    <property type="match status" value="1"/>
</dbReference>
<dbReference type="InterPro" id="IPR008989">
    <property type="entry name" value="Myosin_S1_N"/>
</dbReference>
<keyword evidence="6 8" id="KW-0505">Motor protein</keyword>
<dbReference type="GO" id="GO:0051015">
    <property type="term" value="F:actin filament binding"/>
    <property type="evidence" value="ECO:0007669"/>
    <property type="project" value="InterPro"/>
</dbReference>
<dbReference type="GO" id="GO:0000146">
    <property type="term" value="F:microfilament motor activity"/>
    <property type="evidence" value="ECO:0007669"/>
    <property type="project" value="TreeGrafter"/>
</dbReference>
<dbReference type="GO" id="GO:0016459">
    <property type="term" value="C:myosin complex"/>
    <property type="evidence" value="ECO:0007669"/>
    <property type="project" value="UniProtKB-KW"/>
</dbReference>
<proteinExistence type="inferred from homology"/>
<reference evidence="14" key="1">
    <citation type="submission" date="2016-04" db="EMBL/GenBank/DDBJ databases">
        <authorList>
            <person name="Nguyen H.D."/>
            <person name="Kesanakurti P."/>
            <person name="Cullis J."/>
            <person name="Levesque C.A."/>
            <person name="Hambleton S."/>
        </authorList>
    </citation>
    <scope>NUCLEOTIDE SEQUENCE</scope>
    <source>
        <strain evidence="14">DAOMC 238032</strain>
    </source>
</reference>
<dbReference type="Proteomes" id="UP000836402">
    <property type="component" value="Unassembled WGS sequence"/>
</dbReference>
<evidence type="ECO:0000256" key="10">
    <source>
        <dbReference type="SAM" id="MobiDB-lite"/>
    </source>
</evidence>
<dbReference type="SUPFAM" id="SSF52540">
    <property type="entry name" value="P-loop containing nucleoside triphosphate hydrolases"/>
    <property type="match status" value="1"/>
</dbReference>
<evidence type="ECO:0000256" key="7">
    <source>
        <dbReference type="ARBA" id="ARBA00023203"/>
    </source>
</evidence>
<reference evidence="13" key="3">
    <citation type="submission" date="2020-10" db="EMBL/GenBank/DDBJ databases">
        <authorList>
            <person name="Sedaghatjoo S."/>
        </authorList>
    </citation>
    <scope>NUCLEOTIDE SEQUENCE</scope>
    <source>
        <strain evidence="13">AZH3</strain>
    </source>
</reference>
<organism evidence="14 15">
    <name type="scientific">Tilletia caries</name>
    <name type="common">wheat bunt fungus</name>
    <dbReference type="NCBI Taxonomy" id="13290"/>
    <lineage>
        <taxon>Eukaryota</taxon>
        <taxon>Fungi</taxon>
        <taxon>Dikarya</taxon>
        <taxon>Basidiomycota</taxon>
        <taxon>Ustilaginomycotina</taxon>
        <taxon>Exobasidiomycetes</taxon>
        <taxon>Tilletiales</taxon>
        <taxon>Tilletiaceae</taxon>
        <taxon>Tilletia</taxon>
    </lineage>
</organism>
<feature type="binding site" evidence="8">
    <location>
        <begin position="207"/>
        <end position="214"/>
    </location>
    <ligand>
        <name>ATP</name>
        <dbReference type="ChEBI" id="CHEBI:30616"/>
    </ligand>
</feature>
<dbReference type="Gene3D" id="3.30.70.1590">
    <property type="match status" value="1"/>
</dbReference>
<comment type="similarity">
    <text evidence="1 8">Belongs to the TRAFAC class myosin-kinesin ATPase superfamily. Myosin family.</text>
</comment>
<evidence type="ECO:0000313" key="15">
    <source>
        <dbReference type="Proteomes" id="UP000077671"/>
    </source>
</evidence>
<evidence type="ECO:0000313" key="14">
    <source>
        <dbReference type="EMBL" id="KAE8264231.1"/>
    </source>
</evidence>
<evidence type="ECO:0000313" key="13">
    <source>
        <dbReference type="EMBL" id="CAD6913212.1"/>
    </source>
</evidence>
<evidence type="ECO:0000259" key="11">
    <source>
        <dbReference type="PROSITE" id="PS51456"/>
    </source>
</evidence>
<dbReference type="Gene3D" id="1.20.58.530">
    <property type="match status" value="1"/>
</dbReference>
<dbReference type="FunFam" id="3.40.850.10:FF:000101">
    <property type="entry name" value="Slow myosin heavy chain 2"/>
    <property type="match status" value="1"/>
</dbReference>
<dbReference type="InterPro" id="IPR004009">
    <property type="entry name" value="SH3_Myosin"/>
</dbReference>
<name>A0A177VHC1_9BASI</name>
<evidence type="ECO:0000256" key="9">
    <source>
        <dbReference type="SAM" id="Coils"/>
    </source>
</evidence>
<dbReference type="CDD" id="cd01377">
    <property type="entry name" value="MYSc_class_II"/>
    <property type="match status" value="1"/>
</dbReference>
<keyword evidence="3 8" id="KW-0067">ATP-binding</keyword>
<keyword evidence="2 8" id="KW-0547">Nucleotide-binding</keyword>
<dbReference type="InterPro" id="IPR027417">
    <property type="entry name" value="P-loop_NTPase"/>
</dbReference>
<dbReference type="Gene3D" id="1.20.120.720">
    <property type="entry name" value="Myosin VI head, motor domain, U50 subdomain"/>
    <property type="match status" value="1"/>
</dbReference>
<keyword evidence="7 8" id="KW-0009">Actin-binding</keyword>
<keyword evidence="4 9" id="KW-0175">Coiled coil</keyword>
<dbReference type="Gene3D" id="3.40.850.10">
    <property type="entry name" value="Kinesin motor domain"/>
    <property type="match status" value="1"/>
</dbReference>
<dbReference type="FunFam" id="1.10.10.820:FF:000001">
    <property type="entry name" value="Myosin heavy chain"/>
    <property type="match status" value="1"/>
</dbReference>
<dbReference type="PANTHER" id="PTHR13140">
    <property type="entry name" value="MYOSIN"/>
    <property type="match status" value="1"/>
</dbReference>
<evidence type="ECO:0000256" key="3">
    <source>
        <dbReference type="ARBA" id="ARBA00022840"/>
    </source>
</evidence>
<reference evidence="14" key="2">
    <citation type="journal article" date="2019" name="IMA Fungus">
        <title>Genome sequencing and comparison of five Tilletia species to identify candidate genes for the detection of regulated species infecting wheat.</title>
        <authorList>
            <person name="Nguyen H.D.T."/>
            <person name="Sultana T."/>
            <person name="Kesanakurti P."/>
            <person name="Hambleton S."/>
        </authorList>
    </citation>
    <scope>NUCLEOTIDE SEQUENCE</scope>
    <source>
        <strain evidence="14">DAOMC 238032</strain>
    </source>
</reference>
<evidence type="ECO:0000256" key="1">
    <source>
        <dbReference type="ARBA" id="ARBA00008314"/>
    </source>
</evidence>
<protein>
    <recommendedName>
        <fullName evidence="17">Myosin motor domain-containing protein</fullName>
    </recommendedName>
</protein>
<dbReference type="Gene3D" id="2.30.30.360">
    <property type="entry name" value="Myosin S1 fragment, N-terminal"/>
    <property type="match status" value="1"/>
</dbReference>